<keyword evidence="1" id="KW-1133">Transmembrane helix</keyword>
<gene>
    <name evidence="2" type="ORF">C5167_011207</name>
</gene>
<keyword evidence="3" id="KW-1185">Reference proteome</keyword>
<reference evidence="2 3" key="1">
    <citation type="journal article" date="2018" name="Science">
        <title>The opium poppy genome and morphinan production.</title>
        <authorList>
            <person name="Guo L."/>
            <person name="Winzer T."/>
            <person name="Yang X."/>
            <person name="Li Y."/>
            <person name="Ning Z."/>
            <person name="He Z."/>
            <person name="Teodor R."/>
            <person name="Lu Y."/>
            <person name="Bowser T.A."/>
            <person name="Graham I.A."/>
            <person name="Ye K."/>
        </authorList>
    </citation>
    <scope>NUCLEOTIDE SEQUENCE [LARGE SCALE GENOMIC DNA]</scope>
    <source>
        <strain evidence="3">cv. HN1</strain>
        <tissue evidence="2">Leaves</tissue>
    </source>
</reference>
<evidence type="ECO:0000313" key="2">
    <source>
        <dbReference type="EMBL" id="RZC67522.1"/>
    </source>
</evidence>
<evidence type="ECO:0000313" key="3">
    <source>
        <dbReference type="Proteomes" id="UP000316621"/>
    </source>
</evidence>
<name>A0A4Y7K5A3_PAPSO</name>
<dbReference type="OrthoDB" id="1908968at2759"/>
<dbReference type="PANTHER" id="PTHR33133:SF5">
    <property type="entry name" value="OS08G0107100 PROTEIN"/>
    <property type="match status" value="1"/>
</dbReference>
<dbReference type="Gramene" id="RZC67522">
    <property type="protein sequence ID" value="RZC67522"/>
    <property type="gene ID" value="C5167_011207"/>
</dbReference>
<dbReference type="PANTHER" id="PTHR33133">
    <property type="entry name" value="OS08G0107100 PROTEIN-RELATED"/>
    <property type="match status" value="1"/>
</dbReference>
<dbReference type="AlphaFoldDB" id="A0A4Y7K5A3"/>
<keyword evidence="1" id="KW-0812">Transmembrane</keyword>
<proteinExistence type="predicted"/>
<feature type="transmembrane region" description="Helical" evidence="1">
    <location>
        <begin position="215"/>
        <end position="240"/>
    </location>
</feature>
<feature type="transmembrane region" description="Helical" evidence="1">
    <location>
        <begin position="252"/>
        <end position="280"/>
    </location>
</feature>
<accession>A0A4Y7K5A3</accession>
<sequence>MDKDLEEFESMGIFKIYVEAYKVTLSWKQIFSQIALALILPLAIISLAQIEITDLLKKNIEFNLNTALRAICGLFLVILSLLSTSAVVYTIARIYSSKEITFKRVMTALPKASKRLAITFLWNFLIVFLYNLIVVVIIFLLAIVYLVLARIFSVQLDWSSPITILVVVIIVLVPYMTGAIYISLVWYLASVVSILEDIRGIEAMKKGKALVKGKIWISLITAIPLQICNMINLFAFSSLVVQGESLGMVGRVSLGIFCLVLLVIFVHFGRVIQTIIYFVCKSYHKENIDKSSLVYHLDGYHLGDYESLIRGEVDNSV</sequence>
<protein>
    <submittedName>
        <fullName evidence="2">Uncharacterized protein</fullName>
    </submittedName>
</protein>
<dbReference type="EMBL" id="CM010720">
    <property type="protein sequence ID" value="RZC67522.1"/>
    <property type="molecule type" value="Genomic_DNA"/>
</dbReference>
<dbReference type="OMA" id="SHIWISE"/>
<dbReference type="Proteomes" id="UP000316621">
    <property type="component" value="Chromosome 6"/>
</dbReference>
<evidence type="ECO:0000256" key="1">
    <source>
        <dbReference type="SAM" id="Phobius"/>
    </source>
</evidence>
<keyword evidence="1" id="KW-0472">Membrane</keyword>
<feature type="transmembrane region" description="Helical" evidence="1">
    <location>
        <begin position="162"/>
        <end position="195"/>
    </location>
</feature>
<feature type="transmembrane region" description="Helical" evidence="1">
    <location>
        <begin position="30"/>
        <end position="48"/>
    </location>
</feature>
<feature type="transmembrane region" description="Helical" evidence="1">
    <location>
        <begin position="68"/>
        <end position="95"/>
    </location>
</feature>
<feature type="transmembrane region" description="Helical" evidence="1">
    <location>
        <begin position="116"/>
        <end position="147"/>
    </location>
</feature>
<organism evidence="2 3">
    <name type="scientific">Papaver somniferum</name>
    <name type="common">Opium poppy</name>
    <dbReference type="NCBI Taxonomy" id="3469"/>
    <lineage>
        <taxon>Eukaryota</taxon>
        <taxon>Viridiplantae</taxon>
        <taxon>Streptophyta</taxon>
        <taxon>Embryophyta</taxon>
        <taxon>Tracheophyta</taxon>
        <taxon>Spermatophyta</taxon>
        <taxon>Magnoliopsida</taxon>
        <taxon>Ranunculales</taxon>
        <taxon>Papaveraceae</taxon>
        <taxon>Papaveroideae</taxon>
        <taxon>Papaver</taxon>
    </lineage>
</organism>